<keyword evidence="3" id="KW-0479">Metal-binding</keyword>
<dbReference type="SMART" id="SM00692">
    <property type="entry name" value="DM3"/>
    <property type="match status" value="1"/>
</dbReference>
<accession>A0AAV2NM69</accession>
<name>A0AAV2NM69_9HYME</name>
<feature type="domain" description="THAP-type" evidence="14">
    <location>
        <begin position="1"/>
        <end position="81"/>
    </location>
</feature>
<evidence type="ECO:0000256" key="6">
    <source>
        <dbReference type="ARBA" id="ARBA00023015"/>
    </source>
</evidence>
<keyword evidence="7 13" id="KW-0175">Coiled coil</keyword>
<organism evidence="15 16">
    <name type="scientific">Lasius platythorax</name>
    <dbReference type="NCBI Taxonomy" id="488582"/>
    <lineage>
        <taxon>Eukaryota</taxon>
        <taxon>Metazoa</taxon>
        <taxon>Ecdysozoa</taxon>
        <taxon>Arthropoda</taxon>
        <taxon>Hexapoda</taxon>
        <taxon>Insecta</taxon>
        <taxon>Pterygota</taxon>
        <taxon>Neoptera</taxon>
        <taxon>Endopterygota</taxon>
        <taxon>Hymenoptera</taxon>
        <taxon>Apocrita</taxon>
        <taxon>Aculeata</taxon>
        <taxon>Formicoidea</taxon>
        <taxon>Formicidae</taxon>
        <taxon>Formicinae</taxon>
        <taxon>Lasius</taxon>
        <taxon>Lasius</taxon>
    </lineage>
</organism>
<proteinExistence type="inferred from homology"/>
<evidence type="ECO:0000256" key="1">
    <source>
        <dbReference type="ARBA" id="ARBA00004642"/>
    </source>
</evidence>
<evidence type="ECO:0000256" key="12">
    <source>
        <dbReference type="PROSITE-ProRule" id="PRU00309"/>
    </source>
</evidence>
<sequence length="275" mass="31841">MSFCCICGLEYTSGTQKISFHRLPKKMEKKSRWLASIEKKILNFSYTDKSVICSQHFKKDCFVLTGSGKLYLKPDSVPTIFNIPLRAKYNINLVDQHMQIMQQPNTCDDIANTTRKSSIKYLHEEPSSNELIAGTSTQNTNIMNNVPEVYTLIQRKRITKLGVVKDKIESENVEVMDCDEDRSKLQRTLEKVTKFKKKVKMYQQKCRRLEKKVVSLTLLMKHLQDQKLLSDDAAELLENTVSETERQIIKRHLKGKKRGAFPNDKKVVFICGRKT</sequence>
<dbReference type="AlphaFoldDB" id="A0AAV2NM69"/>
<evidence type="ECO:0000256" key="4">
    <source>
        <dbReference type="ARBA" id="ARBA00022771"/>
    </source>
</evidence>
<dbReference type="SMART" id="SM00980">
    <property type="entry name" value="THAP"/>
    <property type="match status" value="1"/>
</dbReference>
<protein>
    <recommendedName>
        <fullName evidence="14">THAP-type domain-containing protein</fullName>
    </recommendedName>
</protein>
<comment type="subcellular location">
    <subcellularLocation>
        <location evidence="1">Nucleus</location>
        <location evidence="1">Nucleoplasm</location>
    </subcellularLocation>
</comment>
<keyword evidence="8 12" id="KW-0238">DNA-binding</keyword>
<evidence type="ECO:0000256" key="10">
    <source>
        <dbReference type="ARBA" id="ARBA00023242"/>
    </source>
</evidence>
<dbReference type="EMBL" id="OZ034825">
    <property type="protein sequence ID" value="CAL1680835.1"/>
    <property type="molecule type" value="Genomic_DNA"/>
</dbReference>
<keyword evidence="6" id="KW-0805">Transcription regulation</keyword>
<dbReference type="InterPro" id="IPR038441">
    <property type="entry name" value="THAP_Znf_sf"/>
</dbReference>
<reference evidence="15" key="1">
    <citation type="submission" date="2024-04" db="EMBL/GenBank/DDBJ databases">
        <authorList>
            <consortium name="Molecular Ecology Group"/>
        </authorList>
    </citation>
    <scope>NUCLEOTIDE SEQUENCE</scope>
</reference>
<keyword evidence="5" id="KW-0862">Zinc</keyword>
<evidence type="ECO:0000256" key="8">
    <source>
        <dbReference type="ARBA" id="ARBA00023125"/>
    </source>
</evidence>
<keyword evidence="16" id="KW-1185">Reference proteome</keyword>
<evidence type="ECO:0000256" key="7">
    <source>
        <dbReference type="ARBA" id="ARBA00023054"/>
    </source>
</evidence>
<dbReference type="Proteomes" id="UP001497644">
    <property type="component" value="Chromosome 2"/>
</dbReference>
<evidence type="ECO:0000313" key="16">
    <source>
        <dbReference type="Proteomes" id="UP001497644"/>
    </source>
</evidence>
<dbReference type="GO" id="GO:0043565">
    <property type="term" value="F:sequence-specific DNA binding"/>
    <property type="evidence" value="ECO:0007669"/>
    <property type="project" value="InterPro"/>
</dbReference>
<keyword evidence="11" id="KW-0131">Cell cycle</keyword>
<dbReference type="Gene3D" id="6.20.210.20">
    <property type="entry name" value="THAP domain"/>
    <property type="match status" value="1"/>
</dbReference>
<dbReference type="GO" id="GO:0008270">
    <property type="term" value="F:zinc ion binding"/>
    <property type="evidence" value="ECO:0007669"/>
    <property type="project" value="UniProtKB-KW"/>
</dbReference>
<evidence type="ECO:0000256" key="11">
    <source>
        <dbReference type="ARBA" id="ARBA00023306"/>
    </source>
</evidence>
<gene>
    <name evidence="15" type="ORF">LPLAT_LOCUS6788</name>
</gene>
<dbReference type="PANTHER" id="PTHR46600">
    <property type="entry name" value="THAP DOMAIN-CONTAINING"/>
    <property type="match status" value="1"/>
</dbReference>
<evidence type="ECO:0000256" key="2">
    <source>
        <dbReference type="ARBA" id="ARBA00006177"/>
    </source>
</evidence>
<evidence type="ECO:0000256" key="9">
    <source>
        <dbReference type="ARBA" id="ARBA00023163"/>
    </source>
</evidence>
<dbReference type="Pfam" id="PF05485">
    <property type="entry name" value="THAP"/>
    <property type="match status" value="1"/>
</dbReference>
<feature type="coiled-coil region" evidence="13">
    <location>
        <begin position="185"/>
        <end position="226"/>
    </location>
</feature>
<evidence type="ECO:0000256" key="3">
    <source>
        <dbReference type="ARBA" id="ARBA00022723"/>
    </source>
</evidence>
<dbReference type="GO" id="GO:0005654">
    <property type="term" value="C:nucleoplasm"/>
    <property type="evidence" value="ECO:0007669"/>
    <property type="project" value="UniProtKB-SubCell"/>
</dbReference>
<evidence type="ECO:0000256" key="13">
    <source>
        <dbReference type="SAM" id="Coils"/>
    </source>
</evidence>
<dbReference type="InterPro" id="IPR006612">
    <property type="entry name" value="THAP_Znf"/>
</dbReference>
<evidence type="ECO:0000259" key="14">
    <source>
        <dbReference type="PROSITE" id="PS50950"/>
    </source>
</evidence>
<comment type="similarity">
    <text evidence="2">Belongs to the THAP1 family.</text>
</comment>
<dbReference type="PROSITE" id="PS50950">
    <property type="entry name" value="ZF_THAP"/>
    <property type="match status" value="1"/>
</dbReference>
<evidence type="ECO:0000313" key="15">
    <source>
        <dbReference type="EMBL" id="CAL1680835.1"/>
    </source>
</evidence>
<keyword evidence="9" id="KW-0804">Transcription</keyword>
<dbReference type="PANTHER" id="PTHR46600:SF1">
    <property type="entry name" value="THAP DOMAIN-CONTAINING PROTEIN 1"/>
    <property type="match status" value="1"/>
</dbReference>
<keyword evidence="10" id="KW-0539">Nucleus</keyword>
<evidence type="ECO:0000256" key="5">
    <source>
        <dbReference type="ARBA" id="ARBA00022833"/>
    </source>
</evidence>
<dbReference type="InterPro" id="IPR026516">
    <property type="entry name" value="THAP1/10"/>
</dbReference>
<dbReference type="SUPFAM" id="SSF57716">
    <property type="entry name" value="Glucocorticoid receptor-like (DNA-binding domain)"/>
    <property type="match status" value="1"/>
</dbReference>
<keyword evidence="4 12" id="KW-0863">Zinc-finger</keyword>